<dbReference type="InterPro" id="IPR054722">
    <property type="entry name" value="PolX-like_BBD"/>
</dbReference>
<dbReference type="InterPro" id="IPR057670">
    <property type="entry name" value="SH3_retrovirus"/>
</dbReference>
<feature type="region of interest" description="Disordered" evidence="3">
    <location>
        <begin position="67"/>
        <end position="94"/>
    </location>
</feature>
<evidence type="ECO:0000256" key="3">
    <source>
        <dbReference type="SAM" id="MobiDB-lite"/>
    </source>
</evidence>
<dbReference type="PROSITE" id="PS50994">
    <property type="entry name" value="INTEGRASE"/>
    <property type="match status" value="1"/>
</dbReference>
<comment type="caution">
    <text evidence="6">The sequence shown here is derived from an EMBL/GenBank/DDBJ whole genome shotgun (WGS) entry which is preliminary data.</text>
</comment>
<keyword evidence="2" id="KW-0862">Zinc</keyword>
<gene>
    <name evidence="6" type="ORF">MERR_LOCUS32424</name>
</gene>
<dbReference type="PANTHER" id="PTHR11439:SF462">
    <property type="match status" value="1"/>
</dbReference>
<protein>
    <recommendedName>
        <fullName evidence="8">Integrase catalytic domain-containing protein</fullName>
    </recommendedName>
</protein>
<name>A0A6D2JTV2_9BRAS</name>
<dbReference type="InterPro" id="IPR001878">
    <property type="entry name" value="Znf_CCHC"/>
</dbReference>
<dbReference type="GO" id="GO:0015074">
    <property type="term" value="P:DNA integration"/>
    <property type="evidence" value="ECO:0007669"/>
    <property type="project" value="InterPro"/>
</dbReference>
<dbReference type="GO" id="GO:0004190">
    <property type="term" value="F:aspartic-type endopeptidase activity"/>
    <property type="evidence" value="ECO:0007669"/>
    <property type="project" value="UniProtKB-KW"/>
</dbReference>
<dbReference type="SUPFAM" id="SSF53098">
    <property type="entry name" value="Ribonuclease H-like"/>
    <property type="match status" value="1"/>
</dbReference>
<dbReference type="OrthoDB" id="1936289at2759"/>
<dbReference type="Pfam" id="PF25597">
    <property type="entry name" value="SH3_retrovirus"/>
    <property type="match status" value="1"/>
</dbReference>
<dbReference type="SUPFAM" id="SSF56672">
    <property type="entry name" value="DNA/RNA polymerases"/>
    <property type="match status" value="1"/>
</dbReference>
<evidence type="ECO:0008006" key="8">
    <source>
        <dbReference type="Google" id="ProtNLM"/>
    </source>
</evidence>
<reference evidence="6" key="1">
    <citation type="submission" date="2020-01" db="EMBL/GenBank/DDBJ databases">
        <authorList>
            <person name="Mishra B."/>
        </authorList>
    </citation>
    <scope>NUCLEOTIDE SEQUENCE [LARGE SCALE GENOMIC DNA]</scope>
</reference>
<dbReference type="GO" id="GO:0003676">
    <property type="term" value="F:nucleic acid binding"/>
    <property type="evidence" value="ECO:0007669"/>
    <property type="project" value="InterPro"/>
</dbReference>
<dbReference type="PROSITE" id="PS50158">
    <property type="entry name" value="ZF_CCHC"/>
    <property type="match status" value="1"/>
</dbReference>
<dbReference type="Pfam" id="PF13976">
    <property type="entry name" value="gag_pre-integrs"/>
    <property type="match status" value="1"/>
</dbReference>
<dbReference type="Gene3D" id="3.30.420.10">
    <property type="entry name" value="Ribonuclease H-like superfamily/Ribonuclease H"/>
    <property type="match status" value="1"/>
</dbReference>
<dbReference type="InterPro" id="IPR013103">
    <property type="entry name" value="RVT_2"/>
</dbReference>
<feature type="domain" description="Integrase catalytic" evidence="5">
    <location>
        <begin position="327"/>
        <end position="500"/>
    </location>
</feature>
<accession>A0A6D2JTV2</accession>
<dbReference type="Pfam" id="PF22936">
    <property type="entry name" value="Pol_BBD"/>
    <property type="match status" value="1"/>
</dbReference>
<dbReference type="InterPro" id="IPR001584">
    <property type="entry name" value="Integrase_cat-core"/>
</dbReference>
<dbReference type="InterPro" id="IPR043502">
    <property type="entry name" value="DNA/RNA_pol_sf"/>
</dbReference>
<evidence type="ECO:0000256" key="1">
    <source>
        <dbReference type="ARBA" id="ARBA00022750"/>
    </source>
</evidence>
<organism evidence="6 7">
    <name type="scientific">Microthlaspi erraticum</name>
    <dbReference type="NCBI Taxonomy" id="1685480"/>
    <lineage>
        <taxon>Eukaryota</taxon>
        <taxon>Viridiplantae</taxon>
        <taxon>Streptophyta</taxon>
        <taxon>Embryophyta</taxon>
        <taxon>Tracheophyta</taxon>
        <taxon>Spermatophyta</taxon>
        <taxon>Magnoliopsida</taxon>
        <taxon>eudicotyledons</taxon>
        <taxon>Gunneridae</taxon>
        <taxon>Pentapetalae</taxon>
        <taxon>rosids</taxon>
        <taxon>malvids</taxon>
        <taxon>Brassicales</taxon>
        <taxon>Brassicaceae</taxon>
        <taxon>Coluteocarpeae</taxon>
        <taxon>Microthlaspi</taxon>
    </lineage>
</organism>
<proteinExistence type="predicted"/>
<dbReference type="EMBL" id="CACVBM020001318">
    <property type="protein sequence ID" value="CAA7045189.1"/>
    <property type="molecule type" value="Genomic_DNA"/>
</dbReference>
<dbReference type="AlphaFoldDB" id="A0A6D2JTV2"/>
<evidence type="ECO:0000256" key="2">
    <source>
        <dbReference type="PROSITE-ProRule" id="PRU00047"/>
    </source>
</evidence>
<keyword evidence="1" id="KW-0064">Aspartyl protease</keyword>
<feature type="compositionally biased region" description="Basic and acidic residues" evidence="3">
    <location>
        <begin position="67"/>
        <end position="76"/>
    </location>
</feature>
<feature type="compositionally biased region" description="Polar residues" evidence="3">
    <location>
        <begin position="1"/>
        <end position="16"/>
    </location>
</feature>
<evidence type="ECO:0000259" key="4">
    <source>
        <dbReference type="PROSITE" id="PS50158"/>
    </source>
</evidence>
<dbReference type="CDD" id="cd09272">
    <property type="entry name" value="RNase_HI_RT_Ty1"/>
    <property type="match status" value="1"/>
</dbReference>
<dbReference type="Proteomes" id="UP000467841">
    <property type="component" value="Unassembled WGS sequence"/>
</dbReference>
<feature type="domain" description="CCHC-type" evidence="4">
    <location>
        <begin position="43"/>
        <end position="56"/>
    </location>
</feature>
<sequence length="1209" mass="136708">MMSFAAQATSNRQGTVFTRDLSRRDTGTSFQGGITNRDPSRQCTACGRTGHEANSCFKIVGYPEWWGERPRNRPDNRSTQPSPMGRGRSYTPRANITQITTANTAAIGEPSTITESDREGLSGLTDDQWAAVQRLLNAGKSSPNMSGKNNVFWILDTGATHHMTGCLDLLEDIRDITPISVILPAGADTVTLKQGTVRLTSKLSLQNVYYVDGFHTNLISFGQLVTDNYLVGQVTDKLMILQDRTTRMLIGAGEREGEGLYRFRNMDNVTSLQTSVQDNLVLWHHRLGHPSLPVTGLIPGVCTSSTSNNSELLIKSCDTCFRAKQTRQCFPDSLNNAKESFDLIHCDLWGPYRTTAFCGSRYFLTIVDDHSRAVWLYLLPDKTLVSQQLRDFVAMIERQFSKKVKRIRSDNGTEFLCLTRFFQEKGILHETSCVYTPQQNGRVERKHRHILNIARALRFQAHLPIEYWGECVLTAGYLINRTPSILLKNKTPFEVLYGHPPGYKHLRVLGCLAYAHNIDHKGDKFTSRSRRCVFLGYPYGKKGWKLYDLEREVVFVSRDVVFQENIFPFADTDSIATPIAQRPEPPLFPVTAETDDDVVPLTPPEAEDDHIEEVTLPNIHTTPSPAVETHGRGQRTKRPSTRLHDYVVGAVTTKPLSPLSSPSPPPSSGSLYPLCNFVSIERFSPNHRKFLVALATNIEPRTFAEAMKHKHWEKAVDREIDYLIELQTWRLEELPPGKKALDCHWIFTIKYQSDGEIERHKARLVVNGNGQEEGFDYKETFAPVAKMTTVRVFLDLAAKLNHEVHQMDVHNAFLHGDLHEEVYMKLPQGFKSDGETRVCRLQKSLYGLKQASRCWFEKLSTALCAYGFKQTKPDYSLFTYVKGDVHLRILVYVDDLIISGSTSAAIQTFKDYLSTCFHMKNLGPVKYFLGIEVARNPTGIYLCQRKYATDIVEEMGLLGCRPASFPIDQNHKLALADGDFLADPETYRRLVGRLIYLAATRPDLTYSIHILSQFMHAPRVEHWFAALKVVRYIKGTLGQGILLRAESPLHLTGWCDSDYAACPLTRRSLTGYIVQLGDSPISWRTQKQDTVSRSSAEAEYRAMTEITSELRWLKALLLEFGIEHKEPMSLMCDSKPAIHLSANPVFHERTKHVEVDCHFVRDDIVAGLIKPIHVSTKDQLADILTKALGRKEFDTFLIKLGIHNLYAPT</sequence>
<evidence type="ECO:0000313" key="7">
    <source>
        <dbReference type="Proteomes" id="UP000467841"/>
    </source>
</evidence>
<dbReference type="InterPro" id="IPR012337">
    <property type="entry name" value="RNaseH-like_sf"/>
</dbReference>
<keyword evidence="7" id="KW-1185">Reference proteome</keyword>
<keyword evidence="1" id="KW-0645">Protease</keyword>
<feature type="region of interest" description="Disordered" evidence="3">
    <location>
        <begin position="1"/>
        <end position="41"/>
    </location>
</feature>
<keyword evidence="2" id="KW-0863">Zinc-finger</keyword>
<dbReference type="InterPro" id="IPR036397">
    <property type="entry name" value="RNaseH_sf"/>
</dbReference>
<dbReference type="InterPro" id="IPR025724">
    <property type="entry name" value="GAG-pre-integrase_dom"/>
</dbReference>
<dbReference type="Pfam" id="PF00665">
    <property type="entry name" value="rve"/>
    <property type="match status" value="1"/>
</dbReference>
<keyword evidence="1" id="KW-0378">Hydrolase</keyword>
<dbReference type="PANTHER" id="PTHR11439">
    <property type="entry name" value="GAG-POL-RELATED RETROTRANSPOSON"/>
    <property type="match status" value="1"/>
</dbReference>
<dbReference type="Pfam" id="PF07727">
    <property type="entry name" value="RVT_2"/>
    <property type="match status" value="1"/>
</dbReference>
<keyword evidence="2" id="KW-0479">Metal-binding</keyword>
<evidence type="ECO:0000259" key="5">
    <source>
        <dbReference type="PROSITE" id="PS50994"/>
    </source>
</evidence>
<evidence type="ECO:0000313" key="6">
    <source>
        <dbReference type="EMBL" id="CAA7045189.1"/>
    </source>
</evidence>
<feature type="region of interest" description="Disordered" evidence="3">
    <location>
        <begin position="620"/>
        <end position="639"/>
    </location>
</feature>
<dbReference type="GO" id="GO:0008270">
    <property type="term" value="F:zinc ion binding"/>
    <property type="evidence" value="ECO:0007669"/>
    <property type="project" value="UniProtKB-KW"/>
</dbReference>